<evidence type="ECO:0000313" key="3">
    <source>
        <dbReference type="Proteomes" id="UP000037210"/>
    </source>
</evidence>
<dbReference type="Proteomes" id="UP000037210">
    <property type="component" value="Unassembled WGS sequence"/>
</dbReference>
<reference evidence="2 3" key="1">
    <citation type="submission" date="2015-06" db="EMBL/GenBank/DDBJ databases">
        <title>New insights into the roles of widespread benthic archaea in carbon and nitrogen cycling.</title>
        <authorList>
            <person name="Lazar C.S."/>
            <person name="Baker B.J."/>
            <person name="Seitz K.W."/>
            <person name="Hyde A.S."/>
            <person name="Dick G.J."/>
            <person name="Hinrichs K.-U."/>
            <person name="Teske A.P."/>
        </authorList>
    </citation>
    <scope>NUCLEOTIDE SEQUENCE [LARGE SCALE GENOMIC DNA]</scope>
    <source>
        <strain evidence="2">DG-45</strain>
    </source>
</reference>
<sequence length="69" mass="7619">MSGLFCAKTKMPGIVWLLLGYLLGPVLGLFDKEMFLAMFSLIILVTAALFFDTDEIEKGPEGENGFDRS</sequence>
<keyword evidence="1" id="KW-0812">Transmembrane</keyword>
<accession>A0A0M0BQR8</accession>
<keyword evidence="1" id="KW-1133">Transmembrane helix</keyword>
<dbReference type="EMBL" id="LFWZ01000023">
    <property type="protein sequence ID" value="KON30720.1"/>
    <property type="molecule type" value="Genomic_DNA"/>
</dbReference>
<feature type="transmembrane region" description="Helical" evidence="1">
    <location>
        <begin position="34"/>
        <end position="51"/>
    </location>
</feature>
<organism evidence="2 3">
    <name type="scientific">miscellaneous Crenarchaeota group-15 archaeon DG-45</name>
    <dbReference type="NCBI Taxonomy" id="1685127"/>
    <lineage>
        <taxon>Archaea</taxon>
        <taxon>Candidatus Bathyarchaeota</taxon>
        <taxon>MCG-15</taxon>
    </lineage>
</organism>
<protein>
    <submittedName>
        <fullName evidence="2">Uncharacterized protein</fullName>
    </submittedName>
</protein>
<comment type="caution">
    <text evidence="2">The sequence shown here is derived from an EMBL/GenBank/DDBJ whole genome shotgun (WGS) entry which is preliminary data.</text>
</comment>
<proteinExistence type="predicted"/>
<feature type="transmembrane region" description="Helical" evidence="1">
    <location>
        <begin position="12"/>
        <end position="28"/>
    </location>
</feature>
<evidence type="ECO:0000256" key="1">
    <source>
        <dbReference type="SAM" id="Phobius"/>
    </source>
</evidence>
<keyword evidence="1" id="KW-0472">Membrane</keyword>
<evidence type="ECO:0000313" key="2">
    <source>
        <dbReference type="EMBL" id="KON30720.1"/>
    </source>
</evidence>
<name>A0A0M0BQR8_9ARCH</name>
<dbReference type="AlphaFoldDB" id="A0A0M0BQR8"/>
<gene>
    <name evidence="2" type="ORF">AC482_03155</name>
</gene>